<gene>
    <name evidence="1" type="ORF">D5R40_35125</name>
</gene>
<proteinExistence type="predicted"/>
<feature type="non-terminal residue" evidence="1">
    <location>
        <position position="1"/>
    </location>
</feature>
<dbReference type="InterPro" id="IPR029016">
    <property type="entry name" value="GAF-like_dom_sf"/>
</dbReference>
<reference evidence="1 2" key="1">
    <citation type="journal article" date="2018" name="ACS Chem. Biol.">
        <title>Ketoreductase domain dysfunction expands chemodiversity: malyngamide biosynthesis in the cyanobacterium Okeania hirsuta.</title>
        <authorList>
            <person name="Moss N.A."/>
            <person name="Leao T."/>
            <person name="Rankin M."/>
            <person name="McCullough T.M."/>
            <person name="Qu P."/>
            <person name="Korobeynikov A."/>
            <person name="Smith J.L."/>
            <person name="Gerwick L."/>
            <person name="Gerwick W.H."/>
        </authorList>
    </citation>
    <scope>NUCLEOTIDE SEQUENCE [LARGE SCALE GENOMIC DNA]</scope>
    <source>
        <strain evidence="1 2">PAB10Feb10-1</strain>
    </source>
</reference>
<sequence>MKASVAISQEVQLDRLLAKLIHTVIEHAGAEKGFILKEDKGEWEIIAMEGIRLQNQLPIRL</sequence>
<evidence type="ECO:0000313" key="1">
    <source>
        <dbReference type="EMBL" id="RQH10887.1"/>
    </source>
</evidence>
<name>A0A3N6NNV7_9CYAN</name>
<evidence type="ECO:0000313" key="2">
    <source>
        <dbReference type="Proteomes" id="UP000269154"/>
    </source>
</evidence>
<dbReference type="Proteomes" id="UP000269154">
    <property type="component" value="Unassembled WGS sequence"/>
</dbReference>
<accession>A0A3N6NNV7</accession>
<dbReference type="EMBL" id="RCBY01000707">
    <property type="protein sequence ID" value="RQH10887.1"/>
    <property type="molecule type" value="Genomic_DNA"/>
</dbReference>
<organism evidence="1 2">
    <name type="scientific">Okeania hirsuta</name>
    <dbReference type="NCBI Taxonomy" id="1458930"/>
    <lineage>
        <taxon>Bacteria</taxon>
        <taxon>Bacillati</taxon>
        <taxon>Cyanobacteriota</taxon>
        <taxon>Cyanophyceae</taxon>
        <taxon>Oscillatoriophycideae</taxon>
        <taxon>Oscillatoriales</taxon>
        <taxon>Microcoleaceae</taxon>
        <taxon>Okeania</taxon>
    </lineage>
</organism>
<dbReference type="RefSeq" id="WP_205127895.1">
    <property type="nucleotide sequence ID" value="NZ_CAWOLW010000676.1"/>
</dbReference>
<comment type="caution">
    <text evidence="1">The sequence shown here is derived from an EMBL/GenBank/DDBJ whole genome shotgun (WGS) entry which is preliminary data.</text>
</comment>
<keyword evidence="2" id="KW-1185">Reference proteome</keyword>
<dbReference type="AlphaFoldDB" id="A0A3N6NNV7"/>
<dbReference type="Gene3D" id="3.30.450.40">
    <property type="match status" value="1"/>
</dbReference>
<protein>
    <submittedName>
        <fullName evidence="1">Uncharacterized protein</fullName>
    </submittedName>
</protein>